<dbReference type="Gene3D" id="1.20.1250.20">
    <property type="entry name" value="MFS general substrate transporter like domains"/>
    <property type="match status" value="1"/>
</dbReference>
<evidence type="ECO:0000313" key="8">
    <source>
        <dbReference type="EMBL" id="CCH03640.1"/>
    </source>
</evidence>
<proteinExistence type="predicted"/>
<reference evidence="8 9" key="1">
    <citation type="journal article" date="2012" name="J. Bacteriol.">
        <title>Genome Sequence of Fibrella aestuarina BUZ 2T, a Filamentous Marine Bacterium.</title>
        <authorList>
            <person name="Filippini M."/>
            <person name="Qi W."/>
            <person name="Blom J."/>
            <person name="Goesmann A."/>
            <person name="Smits T.H."/>
            <person name="Bagheri H.C."/>
        </authorList>
    </citation>
    <scope>NUCLEOTIDE SEQUENCE [LARGE SCALE GENOMIC DNA]</scope>
    <source>
        <strain evidence="9">BUZ 2T</strain>
        <plasmid evidence="8 9">pFAES01</plasmid>
    </source>
</reference>
<keyword evidence="4 7" id="KW-0812">Transmembrane</keyword>
<keyword evidence="9" id="KW-1185">Reference proteome</keyword>
<dbReference type="SUPFAM" id="SSF103473">
    <property type="entry name" value="MFS general substrate transporter"/>
    <property type="match status" value="1"/>
</dbReference>
<gene>
    <name evidence="8" type="primary">nreB</name>
    <name evidence="8" type="ORF">FAES_pFAES01150</name>
</gene>
<dbReference type="GO" id="GO:0005886">
    <property type="term" value="C:plasma membrane"/>
    <property type="evidence" value="ECO:0007669"/>
    <property type="project" value="UniProtKB-SubCell"/>
</dbReference>
<keyword evidence="8" id="KW-0614">Plasmid</keyword>
<evidence type="ECO:0000256" key="3">
    <source>
        <dbReference type="ARBA" id="ARBA00022475"/>
    </source>
</evidence>
<organism evidence="8 9">
    <name type="scientific">Fibrella aestuarina BUZ 2</name>
    <dbReference type="NCBI Taxonomy" id="1166018"/>
    <lineage>
        <taxon>Bacteria</taxon>
        <taxon>Pseudomonadati</taxon>
        <taxon>Bacteroidota</taxon>
        <taxon>Cytophagia</taxon>
        <taxon>Cytophagales</taxon>
        <taxon>Spirosomataceae</taxon>
        <taxon>Fibrella</taxon>
    </lineage>
</organism>
<dbReference type="AlphaFoldDB" id="I0KHN7"/>
<dbReference type="eggNOG" id="COG2814">
    <property type="taxonomic scope" value="Bacteria"/>
</dbReference>
<evidence type="ECO:0000256" key="1">
    <source>
        <dbReference type="ARBA" id="ARBA00004651"/>
    </source>
</evidence>
<feature type="transmembrane region" description="Helical" evidence="7">
    <location>
        <begin position="351"/>
        <end position="370"/>
    </location>
</feature>
<keyword evidence="6 7" id="KW-0472">Membrane</keyword>
<dbReference type="PATRIC" id="fig|1166018.3.peg.5754"/>
<feature type="transmembrane region" description="Helical" evidence="7">
    <location>
        <begin position="264"/>
        <end position="282"/>
    </location>
</feature>
<feature type="transmembrane region" description="Helical" evidence="7">
    <location>
        <begin position="313"/>
        <end position="331"/>
    </location>
</feature>
<dbReference type="Pfam" id="PF05977">
    <property type="entry name" value="MFS_3"/>
    <property type="match status" value="1"/>
</dbReference>
<feature type="transmembrane region" description="Helical" evidence="7">
    <location>
        <begin position="382"/>
        <end position="400"/>
    </location>
</feature>
<dbReference type="EMBL" id="HE796684">
    <property type="protein sequence ID" value="CCH03640.1"/>
    <property type="molecule type" value="Genomic_DNA"/>
</dbReference>
<dbReference type="PANTHER" id="PTHR43266:SF2">
    <property type="entry name" value="MAJOR FACILITATOR SUPERFAMILY (MFS) PROFILE DOMAIN-CONTAINING PROTEIN"/>
    <property type="match status" value="1"/>
</dbReference>
<dbReference type="CDD" id="cd06173">
    <property type="entry name" value="MFS_MefA_like"/>
    <property type="match status" value="1"/>
</dbReference>
<evidence type="ECO:0000256" key="7">
    <source>
        <dbReference type="SAM" id="Phobius"/>
    </source>
</evidence>
<evidence type="ECO:0000256" key="4">
    <source>
        <dbReference type="ARBA" id="ARBA00022692"/>
    </source>
</evidence>
<feature type="transmembrane region" description="Helical" evidence="7">
    <location>
        <begin position="230"/>
        <end position="252"/>
    </location>
</feature>
<protein>
    <submittedName>
        <fullName evidence="8">Putative MFS-type transporter yfiS</fullName>
    </submittedName>
</protein>
<dbReference type="KEGG" id="fae:FAES_pFAES01150"/>
<evidence type="ECO:0000313" key="9">
    <source>
        <dbReference type="Proteomes" id="UP000011058"/>
    </source>
</evidence>
<dbReference type="Proteomes" id="UP000011058">
    <property type="component" value="Plasmid pFAES01"/>
</dbReference>
<dbReference type="InterPro" id="IPR010290">
    <property type="entry name" value="TM_effector"/>
</dbReference>
<dbReference type="HOGENOM" id="CLU_034180_7_1_10"/>
<name>I0KHN7_9BACT</name>
<evidence type="ECO:0000256" key="2">
    <source>
        <dbReference type="ARBA" id="ARBA00022448"/>
    </source>
</evidence>
<evidence type="ECO:0000256" key="5">
    <source>
        <dbReference type="ARBA" id="ARBA00022989"/>
    </source>
</evidence>
<keyword evidence="3" id="KW-1003">Cell membrane</keyword>
<feature type="transmembrane region" description="Helical" evidence="7">
    <location>
        <begin position="289"/>
        <end position="307"/>
    </location>
</feature>
<keyword evidence="2" id="KW-0813">Transport</keyword>
<comment type="subcellular location">
    <subcellularLocation>
        <location evidence="1">Cell membrane</location>
        <topology evidence="1">Multi-pass membrane protein</topology>
    </subcellularLocation>
</comment>
<evidence type="ECO:0000256" key="6">
    <source>
        <dbReference type="ARBA" id="ARBA00023136"/>
    </source>
</evidence>
<dbReference type="PANTHER" id="PTHR43266">
    <property type="entry name" value="MACROLIDE-EFFLUX PROTEIN"/>
    <property type="match status" value="1"/>
</dbReference>
<dbReference type="InterPro" id="IPR036259">
    <property type="entry name" value="MFS_trans_sf"/>
</dbReference>
<feature type="transmembrane region" description="Helical" evidence="7">
    <location>
        <begin position="150"/>
        <end position="169"/>
    </location>
</feature>
<accession>I0KHN7</accession>
<feature type="transmembrane region" description="Helical" evidence="7">
    <location>
        <begin position="49"/>
        <end position="72"/>
    </location>
</feature>
<keyword evidence="5 7" id="KW-1133">Transmembrane helix</keyword>
<dbReference type="RefSeq" id="WP_015056820.1">
    <property type="nucleotide sequence ID" value="NC_019012.1"/>
</dbReference>
<sequence length="403" mass="43529">MIQTLFAPFASLRNRAFARLYTAETISLVGDAFTWVGIALLAYNLAKQQAATILATALTLRVSAFILFAPLAGVWADRYARQTILITTHVGRMIVVGLFPFVTQTWQVYGLIVGLNIFNAFFTPAYKATIPQFVTNPADAQQAITLSNTTYQLLGVLGPGLAGSLAGLIGVQQLFWLDALSFLLAGVLIATLPQSAWPKLATNRPPADTRLWQDVRQGTQRLFGQPAIRFALLMELTAALAGAQILVNTVGLVKGELGRDDQQYGWVMSGFGVGATLAAFGVSMLTRRFSLPTIALIGALVTGIAIIPAHEVSFTMLVVGWAVAGVGQSLAEMPNQFLIAERIPPAEQGRVYGAHFAWSHAWWAIGYPLAGWLGGQFSTQTFWLGGLVALSCWLVTLLIFKRT</sequence>
<feature type="transmembrane region" description="Helical" evidence="7">
    <location>
        <begin position="21"/>
        <end position="43"/>
    </location>
</feature>
<dbReference type="OrthoDB" id="9815624at2"/>
<geneLocation type="plasmid" evidence="8 9">
    <name>pFAES01</name>
</geneLocation>